<proteinExistence type="predicted"/>
<gene>
    <name evidence="1" type="ORF">HRQ87_09855</name>
</gene>
<dbReference type="EMBL" id="JABUFE010000005">
    <property type="protein sequence ID" value="NSX55105.1"/>
    <property type="molecule type" value="Genomic_DNA"/>
</dbReference>
<dbReference type="RefSeq" id="WP_174137817.1">
    <property type="nucleotide sequence ID" value="NZ_JABUFE010000005.1"/>
</dbReference>
<protein>
    <submittedName>
        <fullName evidence="1">SlyX family protein</fullName>
    </submittedName>
</protein>
<organism evidence="1 2">
    <name type="scientific">Parasulfitobacter algicola</name>
    <dbReference type="NCBI Taxonomy" id="2614809"/>
    <lineage>
        <taxon>Bacteria</taxon>
        <taxon>Pseudomonadati</taxon>
        <taxon>Pseudomonadota</taxon>
        <taxon>Alphaproteobacteria</taxon>
        <taxon>Rhodobacterales</taxon>
        <taxon>Roseobacteraceae</taxon>
        <taxon>Parasulfitobacter</taxon>
    </lineage>
</organism>
<comment type="caution">
    <text evidence="1">The sequence shown here is derived from an EMBL/GenBank/DDBJ whole genome shotgun (WGS) entry which is preliminary data.</text>
</comment>
<evidence type="ECO:0000313" key="1">
    <source>
        <dbReference type="EMBL" id="NSX55105.1"/>
    </source>
</evidence>
<keyword evidence="2" id="KW-1185">Reference proteome</keyword>
<dbReference type="Proteomes" id="UP000777935">
    <property type="component" value="Unassembled WGS sequence"/>
</dbReference>
<accession>A0ABX2IVP4</accession>
<evidence type="ECO:0000313" key="2">
    <source>
        <dbReference type="Proteomes" id="UP000777935"/>
    </source>
</evidence>
<dbReference type="InterPro" id="IPR007236">
    <property type="entry name" value="SlyX"/>
</dbReference>
<dbReference type="Pfam" id="PF04102">
    <property type="entry name" value="SlyX"/>
    <property type="match status" value="1"/>
</dbReference>
<sequence>MTDDPITRLEETIAHLAHTVDELSDIVARQEGEIGVLKRRVQVLLEREAGRELDSGGTVPVADQKPPHW</sequence>
<reference evidence="1 2" key="1">
    <citation type="submission" date="2020-06" db="EMBL/GenBank/DDBJ databases">
        <title>Sulfitobacter algicola sp. nov., isolated from green algae.</title>
        <authorList>
            <person name="Wang C."/>
        </authorList>
    </citation>
    <scope>NUCLEOTIDE SEQUENCE [LARGE SCALE GENOMIC DNA]</scope>
    <source>
        <strain evidence="1 2">1151</strain>
    </source>
</reference>
<name>A0ABX2IVP4_9RHOB</name>